<proteinExistence type="predicted"/>
<accession>A0A1T4JKD4</accession>
<evidence type="ECO:0000313" key="4">
    <source>
        <dbReference type="Proteomes" id="UP000190625"/>
    </source>
</evidence>
<evidence type="ECO:0000256" key="1">
    <source>
        <dbReference type="SAM" id="Phobius"/>
    </source>
</evidence>
<dbReference type="EMBL" id="FUWM01000003">
    <property type="protein sequence ID" value="SJZ30604.1"/>
    <property type="molecule type" value="Genomic_DNA"/>
</dbReference>
<dbReference type="AlphaFoldDB" id="A0A1T4JKD4"/>
<gene>
    <name evidence="3" type="ORF">SAMN02745118_00090</name>
</gene>
<dbReference type="Gene3D" id="3.40.50.620">
    <property type="entry name" value="HUPs"/>
    <property type="match status" value="1"/>
</dbReference>
<dbReference type="InterPro" id="IPR051599">
    <property type="entry name" value="Cell_Envelope_Assoc"/>
</dbReference>
<feature type="transmembrane region" description="Helical" evidence="1">
    <location>
        <begin position="46"/>
        <end position="64"/>
    </location>
</feature>
<dbReference type="InterPro" id="IPR003848">
    <property type="entry name" value="DUF218"/>
</dbReference>
<dbReference type="Pfam" id="PF02698">
    <property type="entry name" value="DUF218"/>
    <property type="match status" value="1"/>
</dbReference>
<dbReference type="OrthoDB" id="9782395at2"/>
<dbReference type="GO" id="GO:0000270">
    <property type="term" value="P:peptidoglycan metabolic process"/>
    <property type="evidence" value="ECO:0007669"/>
    <property type="project" value="TreeGrafter"/>
</dbReference>
<sequence>MMLFVVKMLSKLLLPPGLFLILIGIIFVLYKTNNKKYCFRKSRQKCICNWLIILFLLMYILSSYPGELILVKPLEDNFAPLSVSKVKTKVDLKSAIVVLGGGVIRGTPNGMQIGRTTLKRLYSGWRLHKKTGLKLVVSGGVVPGAKSGSVAETMKKVLKDWGVADNQIITENESKNTWQNAVNTSALLKDLDYEKIILVTSATHMKRSMYSFKKNWKSELKPAPADYILDRDISILDFLPNKESLDNSLTALHEWVGLLWYLI</sequence>
<dbReference type="PANTHER" id="PTHR30336:SF4">
    <property type="entry name" value="ENVELOPE BIOGENESIS FACTOR ELYC"/>
    <property type="match status" value="1"/>
</dbReference>
<dbReference type="RefSeq" id="WP_078808629.1">
    <property type="nucleotide sequence ID" value="NZ_FUWM01000003.1"/>
</dbReference>
<dbReference type="InterPro" id="IPR014729">
    <property type="entry name" value="Rossmann-like_a/b/a_fold"/>
</dbReference>
<evidence type="ECO:0000259" key="2">
    <source>
        <dbReference type="Pfam" id="PF02698"/>
    </source>
</evidence>
<dbReference type="Proteomes" id="UP000190625">
    <property type="component" value="Unassembled WGS sequence"/>
</dbReference>
<feature type="transmembrane region" description="Helical" evidence="1">
    <location>
        <begin position="12"/>
        <end position="30"/>
    </location>
</feature>
<keyword evidence="1" id="KW-0472">Membrane</keyword>
<dbReference type="STRING" id="142842.SAMN02745118_00090"/>
<name>A0A1T4JKD4_9FIRM</name>
<dbReference type="GO" id="GO:0043164">
    <property type="term" value="P:Gram-negative-bacterium-type cell wall biogenesis"/>
    <property type="evidence" value="ECO:0007669"/>
    <property type="project" value="TreeGrafter"/>
</dbReference>
<evidence type="ECO:0000313" key="3">
    <source>
        <dbReference type="EMBL" id="SJZ30604.1"/>
    </source>
</evidence>
<keyword evidence="4" id="KW-1185">Reference proteome</keyword>
<protein>
    <submittedName>
        <fullName evidence="3">Uncharacterized SAM-binding protein YcdF, DUF218 family</fullName>
    </submittedName>
</protein>
<reference evidence="4" key="1">
    <citation type="submission" date="2017-02" db="EMBL/GenBank/DDBJ databases">
        <authorList>
            <person name="Varghese N."/>
            <person name="Submissions S."/>
        </authorList>
    </citation>
    <scope>NUCLEOTIDE SEQUENCE [LARGE SCALE GENOMIC DNA]</scope>
    <source>
        <strain evidence="4">ATCC BAA-73</strain>
    </source>
</reference>
<dbReference type="PANTHER" id="PTHR30336">
    <property type="entry name" value="INNER MEMBRANE PROTEIN, PROBABLE PERMEASE"/>
    <property type="match status" value="1"/>
</dbReference>
<keyword evidence="1" id="KW-0812">Transmembrane</keyword>
<organism evidence="3 4">
    <name type="scientific">Selenihalanaerobacter shriftii</name>
    <dbReference type="NCBI Taxonomy" id="142842"/>
    <lineage>
        <taxon>Bacteria</taxon>
        <taxon>Bacillati</taxon>
        <taxon>Bacillota</taxon>
        <taxon>Clostridia</taxon>
        <taxon>Halanaerobiales</taxon>
        <taxon>Halobacteroidaceae</taxon>
        <taxon>Selenihalanaerobacter</taxon>
    </lineage>
</organism>
<dbReference type="CDD" id="cd06259">
    <property type="entry name" value="YdcF-like"/>
    <property type="match status" value="1"/>
</dbReference>
<keyword evidence="1" id="KW-1133">Transmembrane helix</keyword>
<dbReference type="GO" id="GO:0005886">
    <property type="term" value="C:plasma membrane"/>
    <property type="evidence" value="ECO:0007669"/>
    <property type="project" value="TreeGrafter"/>
</dbReference>
<feature type="domain" description="DUF218" evidence="2">
    <location>
        <begin position="95"/>
        <end position="257"/>
    </location>
</feature>